<feature type="compositionally biased region" description="Basic and acidic residues" evidence="2">
    <location>
        <begin position="883"/>
        <end position="892"/>
    </location>
</feature>
<keyword evidence="1" id="KW-0175">Coiled coil</keyword>
<comment type="caution">
    <text evidence="4">The sequence shown here is derived from an EMBL/GenBank/DDBJ whole genome shotgun (WGS) entry which is preliminary data.</text>
</comment>
<feature type="compositionally biased region" description="Basic residues" evidence="2">
    <location>
        <begin position="1134"/>
        <end position="1145"/>
    </location>
</feature>
<accession>A0ABN8NWU8</accession>
<feature type="compositionally biased region" description="Basic and acidic residues" evidence="2">
    <location>
        <begin position="899"/>
        <end position="911"/>
    </location>
</feature>
<dbReference type="PANTHER" id="PTHR15607">
    <property type="entry name" value="SYNAPTONEMAL COMPLEX PROTEIN-RELATED"/>
    <property type="match status" value="1"/>
</dbReference>
<feature type="coiled-coil region" evidence="1">
    <location>
        <begin position="1331"/>
        <end position="1424"/>
    </location>
</feature>
<feature type="domain" description="Synaptonemal complex protein 2 Spt16M-like" evidence="3">
    <location>
        <begin position="233"/>
        <end position="359"/>
    </location>
</feature>
<feature type="compositionally biased region" description="Polar residues" evidence="2">
    <location>
        <begin position="1039"/>
        <end position="1054"/>
    </location>
</feature>
<sequence>MLIMNKFKKIYKELLENPEKKIVFDFCEHIRQELSSGHIAYLSACFKNITDALTELNPDTSTLDQLFGLDLHLIFPEVYSASLEQGVVCIPDAVDLLLSLTGFLNALCENTLTGKTKLFEMLFINYVLNFQILKLTNLILEDLDQPKEHPNFTVEEIENRMEDMLVSAGDFEFQAAFVELVFRLIPCDIRQAKAKEYFRIDSVSQAFSDILNEEFEAGCRNFINTLNQNHQSVMPLPCYSATFGTSEVHKPVDSGINDFWVDFNFGSQCISLVIQETPHSQDNEKEGGGSWEIVVIKGDNVEDYRLAEIKHDEVALLLKLNVPAADLVCFLPRNPSQYIKISFNVDYILFLTDALAKIFGRPAKRVQNSGGESDTSSTANKASVAINPVHIRSKKTEVTHVMPTASIILQLSESTTDHDEENVQMQEKPSGRISGDNEKPERNSTDNRPVNDVTSDNDEAEHEAGDTLNDDHSVNEDEPLKGPKQDESSAGSEDENNDAWKQRLEQTVRRDESEKRPKQAESLAANEEENKDAETTERKKPSTVPVKRISERIRSRDNLQSVQHSSEEDNKKDRMRRKSLPSAFNVSGRLAASKQKTMPTKSLSEAAKSRRAIREKVFAKARRSPTRIQKVMEVKYGNSTLHMMSPARLREPRSGKRRKRILKALPIKGYKQRKADKPFSYSDVSSCNQGDASGNDNEDIREKCTDVIQDSLPIADSTEDESGPKHQDITGGNKGSLVKEDKSRATRQRINVDIAVASKNSKAAKTPNGKLPEGRNAESKRIPTKRRPTRMERKQKDTLPMAQPQDTESGDQNEPALSDVKRRTTDQRRSQGVKRKYQKQKETRHLVVVDSDSNSEDNPKIRNKKVSREVNKNSTSKRSSQRKQKDLPKDEAEASISEIDDKNEDHNELVWRGDSGSDEVTECYGETECYVEDASPLINSSPVAQTVSRRRRQSLLSGDSPTGDVGLCISAKKPVPKKKRPLTKADIVMMRSFTTPLSTREIELQMEGSPQAQPSDVESVSSEEEDIPLKRAKIAPNLKTPTELSQQTDFSYTAKQRDDKEDDTGEESDSVHSDPELEYDFNLDSKPYGKTSHKKQGKSLTGPGSGGSNAAKRSMILHDSGSIGETPFGEERHKRSKQPRKRTRKPLQVSVAKTPVTPKSDQEEPAEDDSANAETDEESISPDLKPAMTGMLRGKRKLFDWSTSGPSTSRAPTGTRTSRTEGWYAETVHVRSQHFGKPRKLSYDEEPYDVDETDEVVTERSGDFRRDIQSLISLAGGKVTQANRKAGQIIKSYALRVNELMSSSIDTFWNEQQAASYSAIKKYKRQLVDQIKGLETDLDKTASTVREMESTFLKHCKVLKNQRQVEEKRFRRIQQLQELMEAELTMIEQKRNKEKATLQAELEKETARFQKKFLQETRKQKEDQLKMILNIMRIP</sequence>
<evidence type="ECO:0000259" key="3">
    <source>
        <dbReference type="Pfam" id="PF18584"/>
    </source>
</evidence>
<name>A0ABN8NWU8_9CNID</name>
<evidence type="ECO:0000313" key="4">
    <source>
        <dbReference type="EMBL" id="CAH3120393.1"/>
    </source>
</evidence>
<feature type="compositionally biased region" description="Basic and acidic residues" evidence="2">
    <location>
        <begin position="435"/>
        <end position="445"/>
    </location>
</feature>
<feature type="compositionally biased region" description="Acidic residues" evidence="2">
    <location>
        <begin position="1163"/>
        <end position="1180"/>
    </location>
</feature>
<feature type="compositionally biased region" description="Basic and acidic residues" evidence="2">
    <location>
        <begin position="498"/>
        <end position="519"/>
    </location>
</feature>
<feature type="compositionally biased region" description="Polar residues" evidence="2">
    <location>
        <begin position="682"/>
        <end position="695"/>
    </location>
</feature>
<protein>
    <recommendedName>
        <fullName evidence="3">Synaptonemal complex protein 2 Spt16M-like domain-containing protein</fullName>
    </recommendedName>
</protein>
<organism evidence="4 5">
    <name type="scientific">Porites lobata</name>
    <dbReference type="NCBI Taxonomy" id="104759"/>
    <lineage>
        <taxon>Eukaryota</taxon>
        <taxon>Metazoa</taxon>
        <taxon>Cnidaria</taxon>
        <taxon>Anthozoa</taxon>
        <taxon>Hexacorallia</taxon>
        <taxon>Scleractinia</taxon>
        <taxon>Fungiina</taxon>
        <taxon>Poritidae</taxon>
        <taxon>Porites</taxon>
    </lineage>
</organism>
<feature type="compositionally biased region" description="Polar residues" evidence="2">
    <location>
        <begin position="594"/>
        <end position="603"/>
    </location>
</feature>
<feature type="region of interest" description="Disordered" evidence="2">
    <location>
        <begin position="998"/>
        <end position="1218"/>
    </location>
</feature>
<feature type="region of interest" description="Disordered" evidence="2">
    <location>
        <begin position="645"/>
        <end position="917"/>
    </location>
</feature>
<dbReference type="EMBL" id="CALNXK010000034">
    <property type="protein sequence ID" value="CAH3120393.1"/>
    <property type="molecule type" value="Genomic_DNA"/>
</dbReference>
<dbReference type="InterPro" id="IPR024835">
    <property type="entry name" value="SYCP2-like"/>
</dbReference>
<feature type="compositionally biased region" description="Polar residues" evidence="2">
    <location>
        <begin position="1201"/>
        <end position="1217"/>
    </location>
</feature>
<dbReference type="Pfam" id="PF18584">
    <property type="entry name" value="SYCP2_SLD"/>
    <property type="match status" value="1"/>
</dbReference>
<gene>
    <name evidence="4" type="ORF">PLOB_00027882</name>
</gene>
<feature type="compositionally biased region" description="Basic and acidic residues" evidence="2">
    <location>
        <begin position="819"/>
        <end position="829"/>
    </location>
</feature>
<feature type="compositionally biased region" description="Basic and acidic residues" evidence="2">
    <location>
        <begin position="548"/>
        <end position="557"/>
    </location>
</feature>
<reference evidence="4 5" key="1">
    <citation type="submission" date="2022-05" db="EMBL/GenBank/DDBJ databases">
        <authorList>
            <consortium name="Genoscope - CEA"/>
            <person name="William W."/>
        </authorList>
    </citation>
    <scope>NUCLEOTIDE SEQUENCE [LARGE SCALE GENOMIC DNA]</scope>
</reference>
<dbReference type="Proteomes" id="UP001159405">
    <property type="component" value="Unassembled WGS sequence"/>
</dbReference>
<proteinExistence type="predicted"/>
<evidence type="ECO:0000256" key="1">
    <source>
        <dbReference type="SAM" id="Coils"/>
    </source>
</evidence>
<feature type="region of interest" description="Disordered" evidence="2">
    <location>
        <begin position="412"/>
        <end position="624"/>
    </location>
</feature>
<evidence type="ECO:0000313" key="5">
    <source>
        <dbReference type="Proteomes" id="UP001159405"/>
    </source>
</evidence>
<dbReference type="PANTHER" id="PTHR15607:SF18">
    <property type="entry name" value="SYNAPTONEMAL COMPLEX PROTEIN 2-LIKE ISOFORM X1"/>
    <property type="match status" value="1"/>
</dbReference>
<feature type="region of interest" description="Disordered" evidence="2">
    <location>
        <begin position="941"/>
        <end position="983"/>
    </location>
</feature>
<dbReference type="InterPro" id="IPR040560">
    <property type="entry name" value="SYCP2_SLD"/>
</dbReference>
<feature type="compositionally biased region" description="Basic and acidic residues" evidence="2">
    <location>
        <begin position="772"/>
        <end position="781"/>
    </location>
</feature>
<keyword evidence="5" id="KW-1185">Reference proteome</keyword>
<evidence type="ECO:0000256" key="2">
    <source>
        <dbReference type="SAM" id="MobiDB-lite"/>
    </source>
</evidence>
<feature type="compositionally biased region" description="Basic and acidic residues" evidence="2">
    <location>
        <begin position="462"/>
        <end position="487"/>
    </location>
</feature>